<comment type="caution">
    <text evidence="1">The sequence shown here is derived from an EMBL/GenBank/DDBJ whole genome shotgun (WGS) entry which is preliminary data.</text>
</comment>
<reference evidence="1" key="1">
    <citation type="submission" date="2021-04" db="EMBL/GenBank/DDBJ databases">
        <title>Draft genome sequence of Xylanibacillus composti strain K13.</title>
        <authorList>
            <person name="Uke A."/>
            <person name="Chhe C."/>
            <person name="Baramee S."/>
            <person name="Kosugi A."/>
        </authorList>
    </citation>
    <scope>NUCLEOTIDE SEQUENCE</scope>
    <source>
        <strain evidence="1">K13</strain>
    </source>
</reference>
<evidence type="ECO:0000313" key="2">
    <source>
        <dbReference type="Proteomes" id="UP000677918"/>
    </source>
</evidence>
<gene>
    <name evidence="1" type="ORF">XYCOK13_03010</name>
</gene>
<dbReference type="Proteomes" id="UP000677918">
    <property type="component" value="Unassembled WGS sequence"/>
</dbReference>
<proteinExistence type="predicted"/>
<sequence>MQRRWSLLVLIIVIVTSMTTGFSFGGKVQENYEVERAVHDFFNVSKQLQRSGYVESIYTLEKTEKVDDNKYEAFVTRTVGGLEYPTIPYDVVFQDGRWKLDNSSIFIYPKKDYLNELKAHGLQLSQNSYFYQTVVSENDNFIVRKDSGSQNFLARGVLYYDFGQKSTDIYSSGSLKVNSYPEDNGKPDDSYNYVAADFFSEDPIDSVWVSTKFLDAFDADVAIYYCNGYHSVKVYNVNYGSKGRYYVSY</sequence>
<evidence type="ECO:0000313" key="1">
    <source>
        <dbReference type="EMBL" id="GIQ67477.1"/>
    </source>
</evidence>
<dbReference type="AlphaFoldDB" id="A0A8J4M147"/>
<protein>
    <submittedName>
        <fullName evidence="1">Uncharacterized protein</fullName>
    </submittedName>
</protein>
<dbReference type="RefSeq" id="WP_213410074.1">
    <property type="nucleotide sequence ID" value="NZ_BOVK01000004.1"/>
</dbReference>
<accession>A0A8J4M147</accession>
<dbReference type="EMBL" id="BOVK01000004">
    <property type="protein sequence ID" value="GIQ67477.1"/>
    <property type="molecule type" value="Genomic_DNA"/>
</dbReference>
<organism evidence="1 2">
    <name type="scientific">Xylanibacillus composti</name>
    <dbReference type="NCBI Taxonomy" id="1572762"/>
    <lineage>
        <taxon>Bacteria</taxon>
        <taxon>Bacillati</taxon>
        <taxon>Bacillota</taxon>
        <taxon>Bacilli</taxon>
        <taxon>Bacillales</taxon>
        <taxon>Paenibacillaceae</taxon>
        <taxon>Xylanibacillus</taxon>
    </lineage>
</organism>
<name>A0A8J4M147_9BACL</name>
<keyword evidence="2" id="KW-1185">Reference proteome</keyword>